<keyword evidence="3" id="KW-0732">Signal</keyword>
<gene>
    <name evidence="6" type="ORF">HK18_03215</name>
</gene>
<evidence type="ECO:0000256" key="5">
    <source>
        <dbReference type="ARBA" id="ARBA00023180"/>
    </source>
</evidence>
<dbReference type="GO" id="GO:0004185">
    <property type="term" value="F:serine-type carboxypeptidase activity"/>
    <property type="evidence" value="ECO:0007669"/>
    <property type="project" value="InterPro"/>
</dbReference>
<dbReference type="GO" id="GO:0006508">
    <property type="term" value="P:proteolysis"/>
    <property type="evidence" value="ECO:0007669"/>
    <property type="project" value="UniProtKB-KW"/>
</dbReference>
<dbReference type="Proteomes" id="UP000194946">
    <property type="component" value="Unassembled WGS sequence"/>
</dbReference>
<keyword evidence="5" id="KW-0325">Glycoprotein</keyword>
<dbReference type="SUPFAM" id="SSF53474">
    <property type="entry name" value="alpha/beta-Hydrolases"/>
    <property type="match status" value="1"/>
</dbReference>
<dbReference type="EMBL" id="JOPB01000023">
    <property type="protein sequence ID" value="OUI77678.1"/>
    <property type="molecule type" value="Genomic_DNA"/>
</dbReference>
<proteinExistence type="predicted"/>
<keyword evidence="2" id="KW-0645">Protease</keyword>
<evidence type="ECO:0000256" key="2">
    <source>
        <dbReference type="ARBA" id="ARBA00022670"/>
    </source>
</evidence>
<dbReference type="Gene3D" id="3.40.50.1820">
    <property type="entry name" value="alpha/beta hydrolase"/>
    <property type="match status" value="1"/>
</dbReference>
<name>A0A251ZSN6_9PROT</name>
<sequence>MTTFSPCSFAQENSSDKTVEIKSKTNNIDVKDTQNRFALLPKDSITQHILTLPHQTIPYTAHAGTLLIRNDKGTVTAKLFYVAYTVDHPENKNRPISFFFNGGPGAGSSFLNLGAAGPEVINFPKSNPTDGAHAIRESNPDSWLPFTDMVFIDAVDTGYSLSADQDKAPKEFYTSKQDAKIFAKAIQLYLSTSDRKDPPVWLVGESYGGIRSILVANDLLKNQNIFVRGIVMLSPAIEMGFLDQSDNPMANAFLLPSYIASHLETTHQLSDDKIKEAYHYAMGSYLQKMVNPVSPQEQQSFYQDLSQQTGLPVSIIAQHKAVLDPSAHDIRSRDGKLHSLYDYTLTINDPYPDGTNNEDSPEPVLSGFGKAYGNMFATYAAQELHFQTPLTYNLLNMPLNSKWDYTDNGFSIVRGMPIMRKLMALNPSMQIFIAHGYFDLVCPFSTSQWIINQMPTSDQDRINLKLYKGGHMLYTNPKSRATLTHDVEQLYKKDQQLNSK</sequence>
<organism evidence="6 7">
    <name type="scientific">Commensalibacter intestini</name>
    <dbReference type="NCBI Taxonomy" id="479936"/>
    <lineage>
        <taxon>Bacteria</taxon>
        <taxon>Pseudomonadati</taxon>
        <taxon>Pseudomonadota</taxon>
        <taxon>Alphaproteobacteria</taxon>
        <taxon>Acetobacterales</taxon>
        <taxon>Acetobacteraceae</taxon>
    </lineage>
</organism>
<comment type="caution">
    <text evidence="6">The sequence shown here is derived from an EMBL/GenBank/DDBJ whole genome shotgun (WGS) entry which is preliminary data.</text>
</comment>
<dbReference type="AlphaFoldDB" id="A0A251ZSN6"/>
<dbReference type="PANTHER" id="PTHR11802">
    <property type="entry name" value="SERINE PROTEASE FAMILY S10 SERINE CARBOXYPEPTIDASE"/>
    <property type="match status" value="1"/>
</dbReference>
<reference evidence="7" key="1">
    <citation type="submission" date="2014-06" db="EMBL/GenBank/DDBJ databases">
        <authorList>
            <person name="Winans N.J."/>
            <person name="Newell P.D."/>
            <person name="Douglas A.E."/>
        </authorList>
    </citation>
    <scope>NUCLEOTIDE SEQUENCE [LARGE SCALE GENOMIC DNA]</scope>
    <source>
        <strain evidence="7">DmL_052</strain>
    </source>
</reference>
<dbReference type="PANTHER" id="PTHR11802:SF3">
    <property type="entry name" value="RETINOID-INDUCIBLE SERINE CARBOXYPEPTIDASE"/>
    <property type="match status" value="1"/>
</dbReference>
<evidence type="ECO:0000256" key="4">
    <source>
        <dbReference type="ARBA" id="ARBA00022801"/>
    </source>
</evidence>
<keyword evidence="7" id="KW-1185">Reference proteome</keyword>
<evidence type="ECO:0000256" key="1">
    <source>
        <dbReference type="ARBA" id="ARBA00022645"/>
    </source>
</evidence>
<evidence type="ECO:0000313" key="7">
    <source>
        <dbReference type="Proteomes" id="UP000194946"/>
    </source>
</evidence>
<dbReference type="Pfam" id="PF00450">
    <property type="entry name" value="Peptidase_S10"/>
    <property type="match status" value="1"/>
</dbReference>
<protein>
    <submittedName>
        <fullName evidence="6">Peptidase S10</fullName>
    </submittedName>
</protein>
<keyword evidence="4" id="KW-0378">Hydrolase</keyword>
<accession>A0A251ZSN6</accession>
<evidence type="ECO:0000256" key="3">
    <source>
        <dbReference type="ARBA" id="ARBA00022729"/>
    </source>
</evidence>
<evidence type="ECO:0000313" key="6">
    <source>
        <dbReference type="EMBL" id="OUI77678.1"/>
    </source>
</evidence>
<dbReference type="InterPro" id="IPR029058">
    <property type="entry name" value="AB_hydrolase_fold"/>
</dbReference>
<dbReference type="InterPro" id="IPR001563">
    <property type="entry name" value="Peptidase_S10"/>
</dbReference>
<keyword evidence="1" id="KW-0121">Carboxypeptidase</keyword>